<organism evidence="2 3">
    <name type="scientific">Pedobacter rhodius</name>
    <dbReference type="NCBI Taxonomy" id="3004098"/>
    <lineage>
        <taxon>Bacteria</taxon>
        <taxon>Pseudomonadati</taxon>
        <taxon>Bacteroidota</taxon>
        <taxon>Sphingobacteriia</taxon>
        <taxon>Sphingobacteriales</taxon>
        <taxon>Sphingobacteriaceae</taxon>
        <taxon>Pedobacter</taxon>
    </lineage>
</organism>
<evidence type="ECO:0000259" key="1">
    <source>
        <dbReference type="PROSITE" id="PS51186"/>
    </source>
</evidence>
<reference evidence="2" key="1">
    <citation type="submission" date="2022-12" db="EMBL/GenBank/DDBJ databases">
        <title>Genome sequence of SJ11.</title>
        <authorList>
            <person name="Woo H."/>
        </authorList>
    </citation>
    <scope>NUCLEOTIDE SEQUENCE</scope>
    <source>
        <strain evidence="2">SJ11</strain>
    </source>
</reference>
<dbReference type="CDD" id="cd04301">
    <property type="entry name" value="NAT_SF"/>
    <property type="match status" value="1"/>
</dbReference>
<accession>A0ABT4L0A3</accession>
<gene>
    <name evidence="2" type="ORF">O0931_09480</name>
</gene>
<sequence>MTQATYDDKKLVIDILSQSFDANQSVNYVIHQDNKRIRRIQALMAYSFNVCFQFGNVYLTDDRTACALILFPDKKKTSLKTISWDIKLIIKSFGILNIYKVLSRESKIKKHQPNELMYYLWFVGVLPERQNTGRGTQLINEIIKDSKRIGRAIYLETSTVKNIPWYKKFGFEIYDQLDLSYRLFFLKRDINK</sequence>
<dbReference type="PROSITE" id="PS51186">
    <property type="entry name" value="GNAT"/>
    <property type="match status" value="1"/>
</dbReference>
<dbReference type="PANTHER" id="PTHR42791">
    <property type="entry name" value="GNAT FAMILY ACETYLTRANSFERASE"/>
    <property type="match status" value="1"/>
</dbReference>
<protein>
    <submittedName>
        <fullName evidence="2">GNAT family N-acetyltransferase</fullName>
    </submittedName>
</protein>
<dbReference type="RefSeq" id="WP_269415317.1">
    <property type="nucleotide sequence ID" value="NZ_JAPWGL010000002.1"/>
</dbReference>
<evidence type="ECO:0000313" key="3">
    <source>
        <dbReference type="Proteomes" id="UP001144341"/>
    </source>
</evidence>
<evidence type="ECO:0000313" key="2">
    <source>
        <dbReference type="EMBL" id="MCZ4223528.1"/>
    </source>
</evidence>
<keyword evidence="3" id="KW-1185">Reference proteome</keyword>
<dbReference type="InterPro" id="IPR000182">
    <property type="entry name" value="GNAT_dom"/>
</dbReference>
<feature type="domain" description="N-acetyltransferase" evidence="1">
    <location>
        <begin position="119"/>
        <end position="191"/>
    </location>
</feature>
<dbReference type="Gene3D" id="3.40.630.30">
    <property type="match status" value="1"/>
</dbReference>
<dbReference type="Pfam" id="PF13508">
    <property type="entry name" value="Acetyltransf_7"/>
    <property type="match status" value="1"/>
</dbReference>
<dbReference type="Proteomes" id="UP001144341">
    <property type="component" value="Unassembled WGS sequence"/>
</dbReference>
<proteinExistence type="predicted"/>
<dbReference type="InterPro" id="IPR052523">
    <property type="entry name" value="Trichothecene_AcTrans"/>
</dbReference>
<dbReference type="EMBL" id="JAPWGL010000002">
    <property type="protein sequence ID" value="MCZ4223528.1"/>
    <property type="molecule type" value="Genomic_DNA"/>
</dbReference>
<dbReference type="PANTHER" id="PTHR42791:SF1">
    <property type="entry name" value="N-ACETYLTRANSFERASE DOMAIN-CONTAINING PROTEIN"/>
    <property type="match status" value="1"/>
</dbReference>
<comment type="caution">
    <text evidence="2">The sequence shown here is derived from an EMBL/GenBank/DDBJ whole genome shotgun (WGS) entry which is preliminary data.</text>
</comment>
<name>A0ABT4L0A3_9SPHI</name>
<dbReference type="InterPro" id="IPR016181">
    <property type="entry name" value="Acyl_CoA_acyltransferase"/>
</dbReference>
<dbReference type="SUPFAM" id="SSF55729">
    <property type="entry name" value="Acyl-CoA N-acyltransferases (Nat)"/>
    <property type="match status" value="1"/>
</dbReference>